<protein>
    <recommendedName>
        <fullName evidence="7 9">Uroporphyrinogen-III synthase</fullName>
        <ecNumber evidence="3 9">4.2.1.75</ecNumber>
    </recommendedName>
</protein>
<evidence type="ECO:0000256" key="4">
    <source>
        <dbReference type="ARBA" id="ARBA00023239"/>
    </source>
</evidence>
<dbReference type="SUPFAM" id="SSF69618">
    <property type="entry name" value="HemD-like"/>
    <property type="match status" value="1"/>
</dbReference>
<dbReference type="PANTHER" id="PTHR38042">
    <property type="entry name" value="UROPORPHYRINOGEN-III SYNTHASE, CHLOROPLASTIC"/>
    <property type="match status" value="1"/>
</dbReference>
<comment type="caution">
    <text evidence="11">The sequence shown here is derived from an EMBL/GenBank/DDBJ whole genome shotgun (WGS) entry which is preliminary data.</text>
</comment>
<evidence type="ECO:0000256" key="8">
    <source>
        <dbReference type="ARBA" id="ARBA00048617"/>
    </source>
</evidence>
<dbReference type="GO" id="GO:0006782">
    <property type="term" value="P:protoporphyrinogen IX biosynthetic process"/>
    <property type="evidence" value="ECO:0007669"/>
    <property type="project" value="UniProtKB-UniRule"/>
</dbReference>
<evidence type="ECO:0000313" key="11">
    <source>
        <dbReference type="EMBL" id="TMQ63488.1"/>
    </source>
</evidence>
<reference evidence="11 12" key="1">
    <citation type="journal article" date="2019" name="Nat. Microbiol.">
        <title>Mediterranean grassland soil C-N compound turnover is dependent on rainfall and depth, and is mediated by genomically divergent microorganisms.</title>
        <authorList>
            <person name="Diamond S."/>
            <person name="Andeer P.F."/>
            <person name="Li Z."/>
            <person name="Crits-Christoph A."/>
            <person name="Burstein D."/>
            <person name="Anantharaman K."/>
            <person name="Lane K.R."/>
            <person name="Thomas B.C."/>
            <person name="Pan C."/>
            <person name="Northen T.R."/>
            <person name="Banfield J.F."/>
        </authorList>
    </citation>
    <scope>NUCLEOTIDE SEQUENCE [LARGE SCALE GENOMIC DNA]</scope>
    <source>
        <strain evidence="11">WS_8</strain>
    </source>
</reference>
<dbReference type="Pfam" id="PF02602">
    <property type="entry name" value="HEM4"/>
    <property type="match status" value="1"/>
</dbReference>
<name>A0A538TIN5_UNCEI</name>
<evidence type="ECO:0000259" key="10">
    <source>
        <dbReference type="Pfam" id="PF02602"/>
    </source>
</evidence>
<comment type="similarity">
    <text evidence="2 9">Belongs to the uroporphyrinogen-III synthase family.</text>
</comment>
<keyword evidence="5 9" id="KW-0627">Porphyrin biosynthesis</keyword>
<dbReference type="PANTHER" id="PTHR38042:SF1">
    <property type="entry name" value="UROPORPHYRINOGEN-III SYNTHASE, CHLOROPLASTIC"/>
    <property type="match status" value="1"/>
</dbReference>
<dbReference type="InterPro" id="IPR036108">
    <property type="entry name" value="4pyrrol_syn_uPrphyn_synt_sf"/>
</dbReference>
<dbReference type="Gene3D" id="3.40.50.10090">
    <property type="match status" value="2"/>
</dbReference>
<dbReference type="InterPro" id="IPR003754">
    <property type="entry name" value="4pyrrol_synth_uPrphyn_synth"/>
</dbReference>
<dbReference type="EMBL" id="VBOY01000108">
    <property type="protein sequence ID" value="TMQ63488.1"/>
    <property type="molecule type" value="Genomic_DNA"/>
</dbReference>
<comment type="function">
    <text evidence="6 9">Catalyzes cyclization of the linear tetrapyrrole, hydroxymethylbilane, to the macrocyclic uroporphyrinogen III.</text>
</comment>
<feature type="domain" description="Tetrapyrrole biosynthesis uroporphyrinogen III synthase" evidence="10">
    <location>
        <begin position="20"/>
        <end position="238"/>
    </location>
</feature>
<dbReference type="CDD" id="cd06578">
    <property type="entry name" value="HemD"/>
    <property type="match status" value="1"/>
</dbReference>
<dbReference type="GO" id="GO:0006780">
    <property type="term" value="P:uroporphyrinogen III biosynthetic process"/>
    <property type="evidence" value="ECO:0007669"/>
    <property type="project" value="UniProtKB-UniRule"/>
</dbReference>
<evidence type="ECO:0000256" key="9">
    <source>
        <dbReference type="RuleBase" id="RU366031"/>
    </source>
</evidence>
<evidence type="ECO:0000256" key="3">
    <source>
        <dbReference type="ARBA" id="ARBA00013109"/>
    </source>
</evidence>
<evidence type="ECO:0000256" key="6">
    <source>
        <dbReference type="ARBA" id="ARBA00037589"/>
    </source>
</evidence>
<evidence type="ECO:0000256" key="2">
    <source>
        <dbReference type="ARBA" id="ARBA00008133"/>
    </source>
</evidence>
<proteinExistence type="inferred from homology"/>
<sequence length="261" mass="27397">MSERRVRVATTRDEAAGGPLAEALARWGMEPVRCATIAHVPPLDPGPLERAARELERYDWLIVASARAVAALAVARGGRPLPSGLRTAAVGAKTAARLETHGAVSPLIPRTAGAAALLVALRAADEWRDRRVLMPRAAEGGREIARALGGRGAVVDEVVAYRTIERPPDEIASAWRAAAPEAVVVASPSAARALVRALGTEPLRRLEPVVAIGSKTAMALMALGVRAMVPPRADFEAVAALLARTTGWQAPGAAVPERRRS</sequence>
<evidence type="ECO:0000256" key="7">
    <source>
        <dbReference type="ARBA" id="ARBA00040167"/>
    </source>
</evidence>
<evidence type="ECO:0000313" key="12">
    <source>
        <dbReference type="Proteomes" id="UP000316609"/>
    </source>
</evidence>
<dbReference type="AlphaFoldDB" id="A0A538TIN5"/>
<gene>
    <name evidence="11" type="ORF">E6K78_10515</name>
</gene>
<dbReference type="Proteomes" id="UP000316609">
    <property type="component" value="Unassembled WGS sequence"/>
</dbReference>
<dbReference type="GO" id="GO:0004852">
    <property type="term" value="F:uroporphyrinogen-III synthase activity"/>
    <property type="evidence" value="ECO:0007669"/>
    <property type="project" value="UniProtKB-UniRule"/>
</dbReference>
<dbReference type="InterPro" id="IPR039793">
    <property type="entry name" value="UROS/Hem4"/>
</dbReference>
<dbReference type="UniPathway" id="UPA00251">
    <property type="reaction ID" value="UER00320"/>
</dbReference>
<keyword evidence="4 9" id="KW-0456">Lyase</keyword>
<organism evidence="11 12">
    <name type="scientific">Eiseniibacteriota bacterium</name>
    <dbReference type="NCBI Taxonomy" id="2212470"/>
    <lineage>
        <taxon>Bacteria</taxon>
        <taxon>Candidatus Eiseniibacteriota</taxon>
    </lineage>
</organism>
<evidence type="ECO:0000256" key="1">
    <source>
        <dbReference type="ARBA" id="ARBA00004772"/>
    </source>
</evidence>
<comment type="pathway">
    <text evidence="1 9">Porphyrin-containing compound metabolism; protoporphyrin-IX biosynthesis; coproporphyrinogen-III from 5-aminolevulinate: step 3/4.</text>
</comment>
<evidence type="ECO:0000256" key="5">
    <source>
        <dbReference type="ARBA" id="ARBA00023244"/>
    </source>
</evidence>
<comment type="catalytic activity">
    <reaction evidence="8 9">
        <text>hydroxymethylbilane = uroporphyrinogen III + H2O</text>
        <dbReference type="Rhea" id="RHEA:18965"/>
        <dbReference type="ChEBI" id="CHEBI:15377"/>
        <dbReference type="ChEBI" id="CHEBI:57308"/>
        <dbReference type="ChEBI" id="CHEBI:57845"/>
        <dbReference type="EC" id="4.2.1.75"/>
    </reaction>
</comment>
<dbReference type="EC" id="4.2.1.75" evidence="3 9"/>
<accession>A0A538TIN5</accession>